<gene>
    <name evidence="2" type="primary">Dper\GL24223</name>
    <name evidence="2" type="ORF">Dper_GL24223</name>
</gene>
<sequence length="96" mass="9910">MMAILNLGSMGKMICFAVLVLHLMAPSMALVGDLVGQLTSVENSALTNIVDLLTGLTGTLVPDLVAALLPTLQQILDLVNTVLGLVQGILSALKIA</sequence>
<accession>B4G4Q6</accession>
<organism evidence="3">
    <name type="scientific">Drosophila persimilis</name>
    <name type="common">Fruit fly</name>
    <dbReference type="NCBI Taxonomy" id="7234"/>
    <lineage>
        <taxon>Eukaryota</taxon>
        <taxon>Metazoa</taxon>
        <taxon>Ecdysozoa</taxon>
        <taxon>Arthropoda</taxon>
        <taxon>Hexapoda</taxon>
        <taxon>Insecta</taxon>
        <taxon>Pterygota</taxon>
        <taxon>Neoptera</taxon>
        <taxon>Endopterygota</taxon>
        <taxon>Diptera</taxon>
        <taxon>Brachycera</taxon>
        <taxon>Muscomorpha</taxon>
        <taxon>Ephydroidea</taxon>
        <taxon>Drosophilidae</taxon>
        <taxon>Drosophila</taxon>
        <taxon>Sophophora</taxon>
    </lineage>
</organism>
<dbReference type="Proteomes" id="UP000008744">
    <property type="component" value="Unassembled WGS sequence"/>
</dbReference>
<feature type="signal peptide" evidence="1">
    <location>
        <begin position="1"/>
        <end position="29"/>
    </location>
</feature>
<evidence type="ECO:0000313" key="3">
    <source>
        <dbReference type="Proteomes" id="UP000008744"/>
    </source>
</evidence>
<evidence type="ECO:0000313" key="2">
    <source>
        <dbReference type="EMBL" id="EDW24572.1"/>
    </source>
</evidence>
<dbReference type="EMBL" id="CH479179">
    <property type="protein sequence ID" value="EDW24572.1"/>
    <property type="molecule type" value="Genomic_DNA"/>
</dbReference>
<keyword evidence="3" id="KW-1185">Reference proteome</keyword>
<name>B4G4Q6_DROPE</name>
<dbReference type="HOGENOM" id="CLU_2361948_0_0_1"/>
<proteinExistence type="predicted"/>
<keyword evidence="1" id="KW-0732">Signal</keyword>
<reference evidence="2 3" key="1">
    <citation type="journal article" date="2007" name="Nature">
        <title>Evolution of genes and genomes on the Drosophila phylogeny.</title>
        <authorList>
            <consortium name="Drosophila 12 Genomes Consortium"/>
            <person name="Clark A.G."/>
            <person name="Eisen M.B."/>
            <person name="Smith D.R."/>
            <person name="Bergman C.M."/>
            <person name="Oliver B."/>
            <person name="Markow T.A."/>
            <person name="Kaufman T.C."/>
            <person name="Kellis M."/>
            <person name="Gelbart W."/>
            <person name="Iyer V.N."/>
            <person name="Pollard D.A."/>
            <person name="Sackton T.B."/>
            <person name="Larracuente A.M."/>
            <person name="Singh N.D."/>
            <person name="Abad J.P."/>
            <person name="Abt D.N."/>
            <person name="Adryan B."/>
            <person name="Aguade M."/>
            <person name="Akashi H."/>
            <person name="Anderson W.W."/>
            <person name="Aquadro C.F."/>
            <person name="Ardell D.H."/>
            <person name="Arguello R."/>
            <person name="Artieri C.G."/>
            <person name="Barbash D.A."/>
            <person name="Barker D."/>
            <person name="Barsanti P."/>
            <person name="Batterham P."/>
            <person name="Batzoglou S."/>
            <person name="Begun D."/>
            <person name="Bhutkar A."/>
            <person name="Blanco E."/>
            <person name="Bosak S.A."/>
            <person name="Bradley R.K."/>
            <person name="Brand A.D."/>
            <person name="Brent M.R."/>
            <person name="Brooks A.N."/>
            <person name="Brown R.H."/>
            <person name="Butlin R.K."/>
            <person name="Caggese C."/>
            <person name="Calvi B.R."/>
            <person name="Bernardo de Carvalho A."/>
            <person name="Caspi A."/>
            <person name="Castrezana S."/>
            <person name="Celniker S.E."/>
            <person name="Chang J.L."/>
            <person name="Chapple C."/>
            <person name="Chatterji S."/>
            <person name="Chinwalla A."/>
            <person name="Civetta A."/>
            <person name="Clifton S.W."/>
            <person name="Comeron J.M."/>
            <person name="Costello J.C."/>
            <person name="Coyne J.A."/>
            <person name="Daub J."/>
            <person name="David R.G."/>
            <person name="Delcher A.L."/>
            <person name="Delehaunty K."/>
            <person name="Do C.B."/>
            <person name="Ebling H."/>
            <person name="Edwards K."/>
            <person name="Eickbush T."/>
            <person name="Evans J.D."/>
            <person name="Filipski A."/>
            <person name="Findeiss S."/>
            <person name="Freyhult E."/>
            <person name="Fulton L."/>
            <person name="Fulton R."/>
            <person name="Garcia A.C."/>
            <person name="Gardiner A."/>
            <person name="Garfield D.A."/>
            <person name="Garvin B.E."/>
            <person name="Gibson G."/>
            <person name="Gilbert D."/>
            <person name="Gnerre S."/>
            <person name="Godfrey J."/>
            <person name="Good R."/>
            <person name="Gotea V."/>
            <person name="Gravely B."/>
            <person name="Greenberg A.J."/>
            <person name="Griffiths-Jones S."/>
            <person name="Gross S."/>
            <person name="Guigo R."/>
            <person name="Gustafson E.A."/>
            <person name="Haerty W."/>
            <person name="Hahn M.W."/>
            <person name="Halligan D.L."/>
            <person name="Halpern A.L."/>
            <person name="Halter G.M."/>
            <person name="Han M.V."/>
            <person name="Heger A."/>
            <person name="Hillier L."/>
            <person name="Hinrichs A.S."/>
            <person name="Holmes I."/>
            <person name="Hoskins R.A."/>
            <person name="Hubisz M.J."/>
            <person name="Hultmark D."/>
            <person name="Huntley M.A."/>
            <person name="Jaffe D.B."/>
            <person name="Jagadeeshan S."/>
            <person name="Jeck W.R."/>
            <person name="Johnson J."/>
            <person name="Jones C.D."/>
            <person name="Jordan W.C."/>
            <person name="Karpen G.H."/>
            <person name="Kataoka E."/>
            <person name="Keightley P.D."/>
            <person name="Kheradpour P."/>
            <person name="Kirkness E.F."/>
            <person name="Koerich L.B."/>
            <person name="Kristiansen K."/>
            <person name="Kudrna D."/>
            <person name="Kulathinal R.J."/>
            <person name="Kumar S."/>
            <person name="Kwok R."/>
            <person name="Lander E."/>
            <person name="Langley C.H."/>
            <person name="Lapoint R."/>
            <person name="Lazzaro B.P."/>
            <person name="Lee S.J."/>
            <person name="Levesque L."/>
            <person name="Li R."/>
            <person name="Lin C.F."/>
            <person name="Lin M.F."/>
            <person name="Lindblad-Toh K."/>
            <person name="Llopart A."/>
            <person name="Long M."/>
            <person name="Low L."/>
            <person name="Lozovsky E."/>
            <person name="Lu J."/>
            <person name="Luo M."/>
            <person name="Machado C.A."/>
            <person name="Makalowski W."/>
            <person name="Marzo M."/>
            <person name="Matsuda M."/>
            <person name="Matzkin L."/>
            <person name="McAllister B."/>
            <person name="McBride C.S."/>
            <person name="McKernan B."/>
            <person name="McKernan K."/>
            <person name="Mendez-Lago M."/>
            <person name="Minx P."/>
            <person name="Mollenhauer M.U."/>
            <person name="Montooth K."/>
            <person name="Mount S.M."/>
            <person name="Mu X."/>
            <person name="Myers E."/>
            <person name="Negre B."/>
            <person name="Newfeld S."/>
            <person name="Nielsen R."/>
            <person name="Noor M.A."/>
            <person name="O'Grady P."/>
            <person name="Pachter L."/>
            <person name="Papaceit M."/>
            <person name="Parisi M.J."/>
            <person name="Parisi M."/>
            <person name="Parts L."/>
            <person name="Pedersen J.S."/>
            <person name="Pesole G."/>
            <person name="Phillippy A.M."/>
            <person name="Ponting C.P."/>
            <person name="Pop M."/>
            <person name="Porcelli D."/>
            <person name="Powell J.R."/>
            <person name="Prohaska S."/>
            <person name="Pruitt K."/>
            <person name="Puig M."/>
            <person name="Quesneville H."/>
            <person name="Ram K.R."/>
            <person name="Rand D."/>
            <person name="Rasmussen M.D."/>
            <person name="Reed L.K."/>
            <person name="Reenan R."/>
            <person name="Reily A."/>
            <person name="Remington K.A."/>
            <person name="Rieger T.T."/>
            <person name="Ritchie M.G."/>
            <person name="Robin C."/>
            <person name="Rogers Y.H."/>
            <person name="Rohde C."/>
            <person name="Rozas J."/>
            <person name="Rubenfield M.J."/>
            <person name="Ruiz A."/>
            <person name="Russo S."/>
            <person name="Salzberg S.L."/>
            <person name="Sanchez-Gracia A."/>
            <person name="Saranga D.J."/>
            <person name="Sato H."/>
            <person name="Schaeffer S.W."/>
            <person name="Schatz M.C."/>
            <person name="Schlenke T."/>
            <person name="Schwartz R."/>
            <person name="Segarra C."/>
            <person name="Singh R.S."/>
            <person name="Sirot L."/>
            <person name="Sirota M."/>
            <person name="Sisneros N.B."/>
            <person name="Smith C.D."/>
            <person name="Smith T.F."/>
            <person name="Spieth J."/>
            <person name="Stage D.E."/>
            <person name="Stark A."/>
            <person name="Stephan W."/>
            <person name="Strausberg R.L."/>
            <person name="Strempel S."/>
            <person name="Sturgill D."/>
            <person name="Sutton G."/>
            <person name="Sutton G.G."/>
            <person name="Tao W."/>
            <person name="Teichmann S."/>
            <person name="Tobari Y.N."/>
            <person name="Tomimura Y."/>
            <person name="Tsolas J.M."/>
            <person name="Valente V.L."/>
            <person name="Venter E."/>
            <person name="Venter J.C."/>
            <person name="Vicario S."/>
            <person name="Vieira F.G."/>
            <person name="Vilella A.J."/>
            <person name="Villasante A."/>
            <person name="Walenz B."/>
            <person name="Wang J."/>
            <person name="Wasserman M."/>
            <person name="Watts T."/>
            <person name="Wilson D."/>
            <person name="Wilson R.K."/>
            <person name="Wing R.A."/>
            <person name="Wolfner M.F."/>
            <person name="Wong A."/>
            <person name="Wong G.K."/>
            <person name="Wu C.I."/>
            <person name="Wu G."/>
            <person name="Yamamoto D."/>
            <person name="Yang H.P."/>
            <person name="Yang S.P."/>
            <person name="Yorke J.A."/>
            <person name="Yoshida K."/>
            <person name="Zdobnov E."/>
            <person name="Zhang P."/>
            <person name="Zhang Y."/>
            <person name="Zimin A.V."/>
            <person name="Baldwin J."/>
            <person name="Abdouelleil A."/>
            <person name="Abdulkadir J."/>
            <person name="Abebe A."/>
            <person name="Abera B."/>
            <person name="Abreu J."/>
            <person name="Acer S.C."/>
            <person name="Aftuck L."/>
            <person name="Alexander A."/>
            <person name="An P."/>
            <person name="Anderson E."/>
            <person name="Anderson S."/>
            <person name="Arachi H."/>
            <person name="Azer M."/>
            <person name="Bachantsang P."/>
            <person name="Barry A."/>
            <person name="Bayul T."/>
            <person name="Berlin A."/>
            <person name="Bessette D."/>
            <person name="Bloom T."/>
            <person name="Blye J."/>
            <person name="Boguslavskiy L."/>
            <person name="Bonnet C."/>
            <person name="Boukhgalter B."/>
            <person name="Bourzgui I."/>
            <person name="Brown A."/>
            <person name="Cahill P."/>
            <person name="Channer S."/>
            <person name="Cheshatsang Y."/>
            <person name="Chuda L."/>
            <person name="Citroen M."/>
            <person name="Collymore A."/>
            <person name="Cooke P."/>
            <person name="Costello M."/>
            <person name="D'Aco K."/>
            <person name="Daza R."/>
            <person name="De Haan G."/>
            <person name="DeGray S."/>
            <person name="DeMaso C."/>
            <person name="Dhargay N."/>
            <person name="Dooley K."/>
            <person name="Dooley E."/>
            <person name="Doricent M."/>
            <person name="Dorje P."/>
            <person name="Dorjee K."/>
            <person name="Dupes A."/>
            <person name="Elong R."/>
            <person name="Falk J."/>
            <person name="Farina A."/>
            <person name="Faro S."/>
            <person name="Ferguson D."/>
            <person name="Fisher S."/>
            <person name="Foley C.D."/>
            <person name="Franke A."/>
            <person name="Friedrich D."/>
            <person name="Gadbois L."/>
            <person name="Gearin G."/>
            <person name="Gearin C.R."/>
            <person name="Giannoukos G."/>
            <person name="Goode T."/>
            <person name="Graham J."/>
            <person name="Grandbois E."/>
            <person name="Grewal S."/>
            <person name="Gyaltsen K."/>
            <person name="Hafez N."/>
            <person name="Hagos B."/>
            <person name="Hall J."/>
            <person name="Henson C."/>
            <person name="Hollinger A."/>
            <person name="Honan T."/>
            <person name="Huard M.D."/>
            <person name="Hughes L."/>
            <person name="Hurhula B."/>
            <person name="Husby M.E."/>
            <person name="Kamat A."/>
            <person name="Kanga B."/>
            <person name="Kashin S."/>
            <person name="Khazanovich D."/>
            <person name="Kisner P."/>
            <person name="Lance K."/>
            <person name="Lara M."/>
            <person name="Lee W."/>
            <person name="Lennon N."/>
            <person name="Letendre F."/>
            <person name="LeVine R."/>
            <person name="Lipovsky A."/>
            <person name="Liu X."/>
            <person name="Liu J."/>
            <person name="Liu S."/>
            <person name="Lokyitsang T."/>
            <person name="Lokyitsang Y."/>
            <person name="Lubonja R."/>
            <person name="Lui A."/>
            <person name="MacDonald P."/>
            <person name="Magnisalis V."/>
            <person name="Maru K."/>
            <person name="Matthews C."/>
            <person name="McCusker W."/>
            <person name="McDonough S."/>
            <person name="Mehta T."/>
            <person name="Meldrim J."/>
            <person name="Meneus L."/>
            <person name="Mihai O."/>
            <person name="Mihalev A."/>
            <person name="Mihova T."/>
            <person name="Mittelman R."/>
            <person name="Mlenga V."/>
            <person name="Montmayeur A."/>
            <person name="Mulrain L."/>
            <person name="Navidi A."/>
            <person name="Naylor J."/>
            <person name="Negash T."/>
            <person name="Nguyen T."/>
            <person name="Nguyen N."/>
            <person name="Nicol R."/>
            <person name="Norbu C."/>
            <person name="Norbu N."/>
            <person name="Novod N."/>
            <person name="O'Neill B."/>
            <person name="Osman S."/>
            <person name="Markiewicz E."/>
            <person name="Oyono O.L."/>
            <person name="Patti C."/>
            <person name="Phunkhang P."/>
            <person name="Pierre F."/>
            <person name="Priest M."/>
            <person name="Raghuraman S."/>
            <person name="Rege F."/>
            <person name="Reyes R."/>
            <person name="Rise C."/>
            <person name="Rogov P."/>
            <person name="Ross K."/>
            <person name="Ryan E."/>
            <person name="Settipalli S."/>
            <person name="Shea T."/>
            <person name="Sherpa N."/>
            <person name="Shi L."/>
            <person name="Shih D."/>
            <person name="Sparrow T."/>
            <person name="Spaulding J."/>
            <person name="Stalker J."/>
            <person name="Stange-Thomann N."/>
            <person name="Stavropoulos S."/>
            <person name="Stone C."/>
            <person name="Strader C."/>
            <person name="Tesfaye S."/>
            <person name="Thomson T."/>
            <person name="Thoulutsang Y."/>
            <person name="Thoulutsang D."/>
            <person name="Topham K."/>
            <person name="Topping I."/>
            <person name="Tsamla T."/>
            <person name="Vassiliev H."/>
            <person name="Vo A."/>
            <person name="Wangchuk T."/>
            <person name="Wangdi T."/>
            <person name="Weiand M."/>
            <person name="Wilkinson J."/>
            <person name="Wilson A."/>
            <person name="Yadav S."/>
            <person name="Young G."/>
            <person name="Yu Q."/>
            <person name="Zembek L."/>
            <person name="Zhong D."/>
            <person name="Zimmer A."/>
            <person name="Zwirko Z."/>
            <person name="Jaffe D.B."/>
            <person name="Alvarez P."/>
            <person name="Brockman W."/>
            <person name="Butler J."/>
            <person name="Chin C."/>
            <person name="Gnerre S."/>
            <person name="Grabherr M."/>
            <person name="Kleber M."/>
            <person name="Mauceli E."/>
            <person name="MacCallum I."/>
        </authorList>
    </citation>
    <scope>NUCLEOTIDE SEQUENCE [LARGE SCALE GENOMIC DNA]</scope>
    <source>
        <strain evidence="3">MSH-3 / Tucson 14011-0111.49</strain>
    </source>
</reference>
<dbReference type="OMA" id="SMGKMIC"/>
<dbReference type="AlphaFoldDB" id="B4G4Q6"/>
<evidence type="ECO:0000256" key="1">
    <source>
        <dbReference type="SAM" id="SignalP"/>
    </source>
</evidence>
<protein>
    <submittedName>
        <fullName evidence="2">GL24223</fullName>
    </submittedName>
</protein>
<feature type="chain" id="PRO_5002803093" evidence="1">
    <location>
        <begin position="30"/>
        <end position="96"/>
    </location>
</feature>